<protein>
    <submittedName>
        <fullName evidence="2">Uncharacterized protein</fullName>
    </submittedName>
</protein>
<name>A0AAE9GWK0_9NEIS</name>
<evidence type="ECO:0000313" key="4">
    <source>
        <dbReference type="Proteomes" id="UP000829756"/>
    </source>
</evidence>
<dbReference type="EMBL" id="CP091507">
    <property type="protein sequence ID" value="UOO79075.1"/>
    <property type="molecule type" value="Genomic_DNA"/>
</dbReference>
<keyword evidence="3" id="KW-1185">Reference proteome</keyword>
<evidence type="ECO:0000313" key="2">
    <source>
        <dbReference type="EMBL" id="UOO79075.1"/>
    </source>
</evidence>
<dbReference type="EMBL" id="SLXE01000004">
    <property type="protein sequence ID" value="TCP09196.1"/>
    <property type="molecule type" value="Genomic_DNA"/>
</dbReference>
<dbReference type="AlphaFoldDB" id="A0AAE9GWK0"/>
<reference evidence="1 3" key="1">
    <citation type="submission" date="2019-03" db="EMBL/GenBank/DDBJ databases">
        <title>Genomic Encyclopedia of Type Strains, Phase IV (KMG-IV): sequencing the most valuable type-strain genomes for metagenomic binning, comparative biology and taxonomic classification.</title>
        <authorList>
            <person name="Goeker M."/>
        </authorList>
    </citation>
    <scope>NUCLEOTIDE SEQUENCE [LARGE SCALE GENOMIC DNA]</scope>
    <source>
        <strain evidence="1 3">DSM 17474</strain>
    </source>
</reference>
<dbReference type="Proteomes" id="UP000829756">
    <property type="component" value="Chromosome"/>
</dbReference>
<accession>A0AAE9GWK0</accession>
<evidence type="ECO:0000313" key="3">
    <source>
        <dbReference type="Proteomes" id="UP000294721"/>
    </source>
</evidence>
<gene>
    <name evidence="1" type="ORF">EV680_10461</name>
    <name evidence="2" type="ORF">LVJ78_10310</name>
</gene>
<dbReference type="KEGG" id="usu:LVJ78_10310"/>
<sequence>MNTILHIAPEHTTLTLPDGSRHTLAIGSATLLRHNPPSEYEWERAIMMVEDAISPLQTLINPQSTLYLAQPDLAVLADAQGLLSRETVEQTFQHISRYPTPDTLPDTAQFKALLLIVREWQHHMGFTQALLLTE</sequence>
<dbReference type="RefSeq" id="WP_132952880.1">
    <property type="nucleotide sequence ID" value="NZ_CBDUCQ010000005.1"/>
</dbReference>
<dbReference type="Proteomes" id="UP000294721">
    <property type="component" value="Unassembled WGS sequence"/>
</dbReference>
<reference evidence="2" key="3">
    <citation type="journal article" date="2022" name="Res Sq">
        <title>Evolution of multicellular longitudinally dividing oral cavity symbionts (Neisseriaceae).</title>
        <authorList>
            <person name="Nyongesa S."/>
            <person name="Weber P."/>
            <person name="Bernet E."/>
            <person name="Pullido F."/>
            <person name="Nieckarz M."/>
            <person name="Delaby M."/>
            <person name="Nieves C."/>
            <person name="Viehboeck T."/>
            <person name="Krause N."/>
            <person name="Rivera-Millot A."/>
            <person name="Nakamura A."/>
            <person name="Vischer N."/>
            <person name="VanNieuwenhze M."/>
            <person name="Brun Y."/>
            <person name="Cava F."/>
            <person name="Bulgheresi S."/>
            <person name="Veyrier F."/>
        </authorList>
    </citation>
    <scope>NUCLEOTIDE SEQUENCE</scope>
    <source>
        <strain evidence="2">1258/02</strain>
    </source>
</reference>
<organism evidence="2 4">
    <name type="scientific">Uruburuella suis</name>
    <dbReference type="NCBI Taxonomy" id="252130"/>
    <lineage>
        <taxon>Bacteria</taxon>
        <taxon>Pseudomonadati</taxon>
        <taxon>Pseudomonadota</taxon>
        <taxon>Betaproteobacteria</taxon>
        <taxon>Neisseriales</taxon>
        <taxon>Neisseriaceae</taxon>
        <taxon>Uruburuella</taxon>
    </lineage>
</organism>
<evidence type="ECO:0000313" key="1">
    <source>
        <dbReference type="EMBL" id="TCP09196.1"/>
    </source>
</evidence>
<reference evidence="2" key="2">
    <citation type="submission" date="2021-12" db="EMBL/GenBank/DDBJ databases">
        <authorList>
            <person name="Veyrier F.J."/>
        </authorList>
    </citation>
    <scope>NUCLEOTIDE SEQUENCE</scope>
    <source>
        <strain evidence="2">1258/02</strain>
    </source>
</reference>
<proteinExistence type="predicted"/>